<sequence>MAKIKSGNIAQFERGRGQRYTAYAEGNTVRKAAVFPAQERGVHEVSQQVIRNRERARHMDMRYVVFLSVCAVVTVMICIYFLKQQTICTYNQKQVTELTTRINNLKIENDTTYNEIVSGVDLQKLKQRAIDDLGMTYPSQSQIVTYQSPDSDYVKQYGEIPSK</sequence>
<gene>
    <name evidence="2" type="ORF">FYJ35_06115</name>
</gene>
<feature type="transmembrane region" description="Helical" evidence="1">
    <location>
        <begin position="63"/>
        <end position="82"/>
    </location>
</feature>
<proteinExistence type="predicted"/>
<evidence type="ECO:0000256" key="1">
    <source>
        <dbReference type="SAM" id="Phobius"/>
    </source>
</evidence>
<evidence type="ECO:0000313" key="2">
    <source>
        <dbReference type="EMBL" id="MSS14618.1"/>
    </source>
</evidence>
<dbReference type="Proteomes" id="UP000481852">
    <property type="component" value="Unassembled WGS sequence"/>
</dbReference>
<name>A0A6L5X5F6_9FIRM</name>
<dbReference type="RefSeq" id="WP_154524619.1">
    <property type="nucleotide sequence ID" value="NZ_JAQYJL010000026.1"/>
</dbReference>
<evidence type="ECO:0008006" key="4">
    <source>
        <dbReference type="Google" id="ProtNLM"/>
    </source>
</evidence>
<keyword evidence="3" id="KW-1185">Reference proteome</keyword>
<organism evidence="2 3">
    <name type="scientific">Porcincola intestinalis</name>
    <dbReference type="NCBI Taxonomy" id="2606632"/>
    <lineage>
        <taxon>Bacteria</taxon>
        <taxon>Bacillati</taxon>
        <taxon>Bacillota</taxon>
        <taxon>Clostridia</taxon>
        <taxon>Lachnospirales</taxon>
        <taxon>Lachnospiraceae</taxon>
        <taxon>Porcincola</taxon>
    </lineage>
</organism>
<reference evidence="2 3" key="1">
    <citation type="submission" date="2019-08" db="EMBL/GenBank/DDBJ databases">
        <title>In-depth cultivation of the pig gut microbiome towards novel bacterial diversity and tailored functional studies.</title>
        <authorList>
            <person name="Wylensek D."/>
            <person name="Hitch T.C.A."/>
            <person name="Clavel T."/>
        </authorList>
    </citation>
    <scope>NUCLEOTIDE SEQUENCE [LARGE SCALE GENOMIC DNA]</scope>
    <source>
        <strain evidence="2 3">Oil+RF-744-WCA-WT-11</strain>
    </source>
</reference>
<keyword evidence="1" id="KW-0472">Membrane</keyword>
<protein>
    <recommendedName>
        <fullName evidence="4">Cell division protein FtsL</fullName>
    </recommendedName>
</protein>
<dbReference type="EMBL" id="VULZ01000005">
    <property type="protein sequence ID" value="MSS14618.1"/>
    <property type="molecule type" value="Genomic_DNA"/>
</dbReference>
<keyword evidence="1" id="KW-0812">Transmembrane</keyword>
<evidence type="ECO:0000313" key="3">
    <source>
        <dbReference type="Proteomes" id="UP000481852"/>
    </source>
</evidence>
<comment type="caution">
    <text evidence="2">The sequence shown here is derived from an EMBL/GenBank/DDBJ whole genome shotgun (WGS) entry which is preliminary data.</text>
</comment>
<dbReference type="AlphaFoldDB" id="A0A6L5X5F6"/>
<accession>A0A6L5X5F6</accession>
<keyword evidence="1" id="KW-1133">Transmembrane helix</keyword>